<evidence type="ECO:0000313" key="10">
    <source>
        <dbReference type="EMBL" id="KAA6120115.1"/>
    </source>
</evidence>
<dbReference type="AlphaFoldDB" id="A0A5M8ADM2"/>
<evidence type="ECO:0000256" key="7">
    <source>
        <dbReference type="RuleBase" id="RU363069"/>
    </source>
</evidence>
<evidence type="ECO:0000256" key="4">
    <source>
        <dbReference type="ARBA" id="ARBA00022722"/>
    </source>
</evidence>
<comment type="function">
    <text evidence="7">SbcCD cleaves DNA hairpin structures. These structures can inhibit DNA replication and are intermediates in certain DNA recombination reactions. The complex acts as a 3'-&gt;5' double strand exonuclease that can open hairpins. It also has a 5' single-strand endonuclease activity.</text>
</comment>
<evidence type="ECO:0000256" key="3">
    <source>
        <dbReference type="ARBA" id="ARBA00013365"/>
    </source>
</evidence>
<keyword evidence="4 7" id="KW-0540">Nuclease</keyword>
<dbReference type="RefSeq" id="WP_150084052.1">
    <property type="nucleotide sequence ID" value="NZ_VWRN01000047.1"/>
</dbReference>
<keyword evidence="7" id="KW-0235">DNA replication</keyword>
<dbReference type="Pfam" id="PF12320">
    <property type="entry name" value="SbcD_C"/>
    <property type="match status" value="1"/>
</dbReference>
<protein>
    <recommendedName>
        <fullName evidence="3 7">Nuclease SbcCD subunit D</fullName>
    </recommendedName>
</protein>
<keyword evidence="11" id="KW-1185">Reference proteome</keyword>
<dbReference type="PANTHER" id="PTHR30337:SF0">
    <property type="entry name" value="NUCLEASE SBCCD SUBUNIT D"/>
    <property type="match status" value="1"/>
</dbReference>
<keyword evidence="6 7" id="KW-0269">Exonuclease</keyword>
<dbReference type="Gene3D" id="3.60.21.10">
    <property type="match status" value="1"/>
</dbReference>
<evidence type="ECO:0000256" key="2">
    <source>
        <dbReference type="ARBA" id="ARBA00011322"/>
    </source>
</evidence>
<keyword evidence="7" id="KW-0233">DNA recombination</keyword>
<dbReference type="GO" id="GO:0006310">
    <property type="term" value="P:DNA recombination"/>
    <property type="evidence" value="ECO:0007669"/>
    <property type="project" value="UniProtKB-KW"/>
</dbReference>
<dbReference type="CDD" id="cd00840">
    <property type="entry name" value="MPP_Mre11_N"/>
    <property type="match status" value="1"/>
</dbReference>
<comment type="similarity">
    <text evidence="1 7">Belongs to the SbcD family.</text>
</comment>
<comment type="caution">
    <text evidence="10">The sequence shown here is derived from an EMBL/GenBank/DDBJ whole genome shotgun (WGS) entry which is preliminary data.</text>
</comment>
<evidence type="ECO:0000259" key="9">
    <source>
        <dbReference type="Pfam" id="PF12320"/>
    </source>
</evidence>
<dbReference type="InterPro" id="IPR050535">
    <property type="entry name" value="DNA_Repair-Maintenance_Comp"/>
</dbReference>
<feature type="domain" description="Nuclease SbcCD subunit D C-terminal" evidence="9">
    <location>
        <begin position="304"/>
        <end position="408"/>
    </location>
</feature>
<dbReference type="GO" id="GO:0004519">
    <property type="term" value="F:endonuclease activity"/>
    <property type="evidence" value="ECO:0007669"/>
    <property type="project" value="UniProtKB-KW"/>
</dbReference>
<evidence type="ECO:0000256" key="5">
    <source>
        <dbReference type="ARBA" id="ARBA00022801"/>
    </source>
</evidence>
<dbReference type="Proteomes" id="UP000324324">
    <property type="component" value="Unassembled WGS sequence"/>
</dbReference>
<dbReference type="InterPro" id="IPR004593">
    <property type="entry name" value="SbcD"/>
</dbReference>
<keyword evidence="5 7" id="KW-0378">Hydrolase</keyword>
<dbReference type="EMBL" id="VWRN01000047">
    <property type="protein sequence ID" value="KAA6120115.1"/>
    <property type="molecule type" value="Genomic_DNA"/>
</dbReference>
<dbReference type="InterPro" id="IPR029052">
    <property type="entry name" value="Metallo-depent_PP-like"/>
</dbReference>
<gene>
    <name evidence="7 10" type="primary">sbcD</name>
    <name evidence="10" type="ORF">F1599_18245</name>
</gene>
<sequence length="434" mass="47306">MRLLHTSDWHLGQTLHHYDRTHEHQHFLDWLLDTLDAEATDLLLVAGDIFDTANPSAAAQRQLYRFLTEARRRRPHLAIVMIAGNHDSPARLEAPAPFLDWFGAACVGQVHRLPDGTIDVEKLVVPVRDAGGRIAAWCLAIPFLRPSDVPRVEAARDNTDTGIHTGFDTGIDTETGTDPYQAGVAALYRSALELALSRRQPGQPIVALGHCHMRDGEVSEDSERRIVIGGAEALPAGIFDPAIAYVALGHLHRPQKVGCHEHIRYSGSPLPMSFSEIHYPHQVVSARLEGETLAEWRAIPVPRPVDLMRVPLTPRPLEQALDALRALDLPPFPDALQPYLQVRVALDGPEPTLRAKVEAALDGKPVRLARIEVSTAAAAGEAPAPMLSLDDLNRLDPAAVFASLYRERHGAEAPATLAAALAELLHAPDEVAAP</sequence>
<dbReference type="SUPFAM" id="SSF56300">
    <property type="entry name" value="Metallo-dependent phosphatases"/>
    <property type="match status" value="1"/>
</dbReference>
<dbReference type="GO" id="GO:0006260">
    <property type="term" value="P:DNA replication"/>
    <property type="evidence" value="ECO:0007669"/>
    <property type="project" value="UniProtKB-KW"/>
</dbReference>
<comment type="subunit">
    <text evidence="2 7">Heterodimer of SbcC and SbcD.</text>
</comment>
<organism evidence="10 11">
    <name type="scientific">Cupriavidus cauae</name>
    <dbReference type="NCBI Taxonomy" id="2608999"/>
    <lineage>
        <taxon>Bacteria</taxon>
        <taxon>Pseudomonadati</taxon>
        <taxon>Pseudomonadota</taxon>
        <taxon>Betaproteobacteria</taxon>
        <taxon>Burkholderiales</taxon>
        <taxon>Burkholderiaceae</taxon>
        <taxon>Cupriavidus</taxon>
    </lineage>
</organism>
<evidence type="ECO:0000313" key="11">
    <source>
        <dbReference type="Proteomes" id="UP000324324"/>
    </source>
</evidence>
<evidence type="ECO:0000256" key="1">
    <source>
        <dbReference type="ARBA" id="ARBA00010555"/>
    </source>
</evidence>
<dbReference type="InterPro" id="IPR004843">
    <property type="entry name" value="Calcineurin-like_PHP"/>
</dbReference>
<evidence type="ECO:0000256" key="6">
    <source>
        <dbReference type="ARBA" id="ARBA00022839"/>
    </source>
</evidence>
<dbReference type="InterPro" id="IPR026843">
    <property type="entry name" value="SbcD_C"/>
</dbReference>
<dbReference type="PANTHER" id="PTHR30337">
    <property type="entry name" value="COMPONENT OF ATP-DEPENDENT DSDNA EXONUCLEASE"/>
    <property type="match status" value="1"/>
</dbReference>
<reference evidence="10 11" key="1">
    <citation type="submission" date="2019-09" db="EMBL/GenBank/DDBJ databases">
        <title>Isolation of a novel species in the genus Cupriavidus from patients with sepsis using whole genome sequencing.</title>
        <authorList>
            <person name="Kweon O.J."/>
            <person name="Lee M.-K."/>
        </authorList>
    </citation>
    <scope>NUCLEOTIDE SEQUENCE [LARGE SCALE GENOMIC DNA]</scope>
    <source>
        <strain evidence="10 11">MKL-01</strain>
    </source>
</reference>
<dbReference type="InterPro" id="IPR041796">
    <property type="entry name" value="Mre11_N"/>
</dbReference>
<feature type="domain" description="Calcineurin-like phosphoesterase" evidence="8">
    <location>
        <begin position="1"/>
        <end position="254"/>
    </location>
</feature>
<keyword evidence="7" id="KW-0255">Endonuclease</keyword>
<proteinExistence type="inferred from homology"/>
<accession>A0A5M8ADM2</accession>
<dbReference type="Pfam" id="PF00149">
    <property type="entry name" value="Metallophos"/>
    <property type="match status" value="1"/>
</dbReference>
<name>A0A5M8ADM2_9BURK</name>
<dbReference type="NCBIfam" id="TIGR00619">
    <property type="entry name" value="sbcd"/>
    <property type="match status" value="1"/>
</dbReference>
<evidence type="ECO:0000259" key="8">
    <source>
        <dbReference type="Pfam" id="PF00149"/>
    </source>
</evidence>
<dbReference type="GO" id="GO:0008408">
    <property type="term" value="F:3'-5' exonuclease activity"/>
    <property type="evidence" value="ECO:0007669"/>
    <property type="project" value="InterPro"/>
</dbReference>